<evidence type="ECO:0008006" key="2">
    <source>
        <dbReference type="Google" id="ProtNLM"/>
    </source>
</evidence>
<dbReference type="PANTHER" id="PTHR30031">
    <property type="entry name" value="PHOSPHOENOLPYRUVATE CARBOXYKINASE ATP"/>
    <property type="match status" value="1"/>
</dbReference>
<name>W2LHI1_PHYNI</name>
<dbReference type="VEuPathDB" id="FungiDB:PPTG_02179"/>
<dbReference type="AlphaFoldDB" id="W2LHI1"/>
<dbReference type="InterPro" id="IPR001272">
    <property type="entry name" value="PEP_carboxykinase_ATP"/>
</dbReference>
<gene>
    <name evidence="1" type="ORF">L917_05733</name>
</gene>
<proteinExistence type="predicted"/>
<dbReference type="GO" id="GO:0006094">
    <property type="term" value="P:gluconeogenesis"/>
    <property type="evidence" value="ECO:0007669"/>
    <property type="project" value="InterPro"/>
</dbReference>
<dbReference type="PANTHER" id="PTHR30031:SF0">
    <property type="entry name" value="PHOSPHOENOLPYRUVATE CARBOXYKINASE (ATP)"/>
    <property type="match status" value="1"/>
</dbReference>
<dbReference type="GO" id="GO:0005524">
    <property type="term" value="F:ATP binding"/>
    <property type="evidence" value="ECO:0007669"/>
    <property type="project" value="InterPro"/>
</dbReference>
<dbReference type="GO" id="GO:0004612">
    <property type="term" value="F:phosphoenolpyruvate carboxykinase (ATP) activity"/>
    <property type="evidence" value="ECO:0007669"/>
    <property type="project" value="InterPro"/>
</dbReference>
<dbReference type="EMBL" id="KI678831">
    <property type="protein sequence ID" value="ETL96861.1"/>
    <property type="molecule type" value="Genomic_DNA"/>
</dbReference>
<accession>W2LHI1</accession>
<sequence>IPTAVEGVPSEILNPKDSWTDKAAFDETALKLAKAFKENFKQFILPGNDLSVYGPNV</sequence>
<dbReference type="InterPro" id="IPR013035">
    <property type="entry name" value="PEP_carboxykinase_C"/>
</dbReference>
<dbReference type="Gene3D" id="3.90.228.20">
    <property type="match status" value="1"/>
</dbReference>
<dbReference type="SUPFAM" id="SSF53795">
    <property type="entry name" value="PEP carboxykinase-like"/>
    <property type="match status" value="1"/>
</dbReference>
<feature type="non-terminal residue" evidence="1">
    <location>
        <position position="1"/>
    </location>
</feature>
<evidence type="ECO:0000313" key="1">
    <source>
        <dbReference type="EMBL" id="ETL96861.1"/>
    </source>
</evidence>
<dbReference type="OrthoDB" id="184182at2759"/>
<reference evidence="1" key="1">
    <citation type="submission" date="2013-11" db="EMBL/GenBank/DDBJ databases">
        <title>The Genome Sequence of Phytophthora parasitica CHvinca01.</title>
        <authorList>
            <consortium name="The Broad Institute Genomics Platform"/>
            <person name="Russ C."/>
            <person name="Tyler B."/>
            <person name="Panabieres F."/>
            <person name="Shan W."/>
            <person name="Tripathy S."/>
            <person name="Grunwald N."/>
            <person name="Machado M."/>
            <person name="Johnson C.S."/>
            <person name="Arredondo F."/>
            <person name="Hong C."/>
            <person name="Coffey M."/>
            <person name="Young S.K."/>
            <person name="Zeng Q."/>
            <person name="Gargeya S."/>
            <person name="Fitzgerald M."/>
            <person name="Abouelleil A."/>
            <person name="Alvarado L."/>
            <person name="Chapman S.B."/>
            <person name="Gainer-Dewar J."/>
            <person name="Goldberg J."/>
            <person name="Griggs A."/>
            <person name="Gujja S."/>
            <person name="Hansen M."/>
            <person name="Howarth C."/>
            <person name="Imamovic A."/>
            <person name="Ireland A."/>
            <person name="Larimer J."/>
            <person name="McCowan C."/>
            <person name="Murphy C."/>
            <person name="Pearson M."/>
            <person name="Poon T.W."/>
            <person name="Priest M."/>
            <person name="Roberts A."/>
            <person name="Saif S."/>
            <person name="Shea T."/>
            <person name="Sykes S."/>
            <person name="Wortman J."/>
            <person name="Nusbaum C."/>
            <person name="Birren B."/>
        </authorList>
    </citation>
    <scope>NUCLEOTIDE SEQUENCE [LARGE SCALE GENOMIC DNA]</scope>
    <source>
        <strain evidence="1">CHvinca01</strain>
    </source>
</reference>
<organism evidence="1">
    <name type="scientific">Phytophthora nicotianae</name>
    <name type="common">Potato buckeye rot agent</name>
    <name type="synonym">Phytophthora parasitica</name>
    <dbReference type="NCBI Taxonomy" id="4792"/>
    <lineage>
        <taxon>Eukaryota</taxon>
        <taxon>Sar</taxon>
        <taxon>Stramenopiles</taxon>
        <taxon>Oomycota</taxon>
        <taxon>Peronosporomycetes</taxon>
        <taxon>Peronosporales</taxon>
        <taxon>Peronosporaceae</taxon>
        <taxon>Phytophthora</taxon>
    </lineage>
</organism>
<dbReference type="Proteomes" id="UP000054423">
    <property type="component" value="Unassembled WGS sequence"/>
</dbReference>
<protein>
    <recommendedName>
        <fullName evidence="2">Phosphoenolpyruvate carboxykinase (ATP)</fullName>
    </recommendedName>
</protein>
<dbReference type="GO" id="GO:0005829">
    <property type="term" value="C:cytosol"/>
    <property type="evidence" value="ECO:0007669"/>
    <property type="project" value="TreeGrafter"/>
</dbReference>